<dbReference type="WBParaSite" id="SSLN_0000426601-mRNA-1">
    <property type="protein sequence ID" value="SSLN_0000426601-mRNA-1"/>
    <property type="gene ID" value="SSLN_0000426601"/>
</dbReference>
<evidence type="ECO:0000313" key="3">
    <source>
        <dbReference type="WBParaSite" id="SSLN_0000426601-mRNA-1"/>
    </source>
</evidence>
<sequence>MRHHAIVELTHHVSESLGKVKFLHDLPQSFKIQHFEGFFQIPEGRVEVSPHLLTLLRLARGEDHLAGAAMVAKTTLAIEENLDDDFPGDVEQRDSSAVVTDLAALLLLIEVDDFGVLEVLRDLSLAPHCLEERCELIHRLGTTILLNRNQNRS</sequence>
<dbReference type="EMBL" id="UYSU01032755">
    <property type="protein sequence ID" value="VDL90507.1"/>
    <property type="molecule type" value="Genomic_DNA"/>
</dbReference>
<accession>A0A183SIS4</accession>
<dbReference type="OrthoDB" id="6306159at2759"/>
<name>A0A183SIS4_SCHSO</name>
<evidence type="ECO:0000313" key="1">
    <source>
        <dbReference type="EMBL" id="VDL90507.1"/>
    </source>
</evidence>
<organism evidence="3">
    <name type="scientific">Schistocephalus solidus</name>
    <name type="common">Tapeworm</name>
    <dbReference type="NCBI Taxonomy" id="70667"/>
    <lineage>
        <taxon>Eukaryota</taxon>
        <taxon>Metazoa</taxon>
        <taxon>Spiralia</taxon>
        <taxon>Lophotrochozoa</taxon>
        <taxon>Platyhelminthes</taxon>
        <taxon>Cestoda</taxon>
        <taxon>Eucestoda</taxon>
        <taxon>Diphyllobothriidea</taxon>
        <taxon>Diphyllobothriidae</taxon>
        <taxon>Schistocephalus</taxon>
    </lineage>
</organism>
<dbReference type="AlphaFoldDB" id="A0A183SIS4"/>
<evidence type="ECO:0000313" key="2">
    <source>
        <dbReference type="Proteomes" id="UP000275846"/>
    </source>
</evidence>
<reference evidence="1 2" key="2">
    <citation type="submission" date="2018-11" db="EMBL/GenBank/DDBJ databases">
        <authorList>
            <consortium name="Pathogen Informatics"/>
        </authorList>
    </citation>
    <scope>NUCLEOTIDE SEQUENCE [LARGE SCALE GENOMIC DNA]</scope>
    <source>
        <strain evidence="1 2">NST_G2</strain>
    </source>
</reference>
<gene>
    <name evidence="1" type="ORF">SSLN_LOCUS4122</name>
</gene>
<dbReference type="Proteomes" id="UP000275846">
    <property type="component" value="Unassembled WGS sequence"/>
</dbReference>
<protein>
    <submittedName>
        <fullName evidence="1 3">Uncharacterized protein</fullName>
    </submittedName>
</protein>
<proteinExistence type="predicted"/>
<reference evidence="3" key="1">
    <citation type="submission" date="2016-06" db="UniProtKB">
        <authorList>
            <consortium name="WormBaseParasite"/>
        </authorList>
    </citation>
    <scope>IDENTIFICATION</scope>
</reference>
<keyword evidence="2" id="KW-1185">Reference proteome</keyword>